<evidence type="ECO:0000259" key="7">
    <source>
        <dbReference type="Pfam" id="PF02687"/>
    </source>
</evidence>
<evidence type="ECO:0000256" key="3">
    <source>
        <dbReference type="ARBA" id="ARBA00022692"/>
    </source>
</evidence>
<dbReference type="Pfam" id="PF02687">
    <property type="entry name" value="FtsX"/>
    <property type="match status" value="2"/>
</dbReference>
<feature type="transmembrane region" description="Helical" evidence="6">
    <location>
        <begin position="360"/>
        <end position="382"/>
    </location>
</feature>
<gene>
    <name evidence="9" type="ORF">SAMN04488109_5998</name>
</gene>
<evidence type="ECO:0000256" key="4">
    <source>
        <dbReference type="ARBA" id="ARBA00022989"/>
    </source>
</evidence>
<evidence type="ECO:0000256" key="2">
    <source>
        <dbReference type="ARBA" id="ARBA00022475"/>
    </source>
</evidence>
<feature type="transmembrane region" description="Helical" evidence="6">
    <location>
        <begin position="457"/>
        <end position="481"/>
    </location>
</feature>
<feature type="transmembrane region" description="Helical" evidence="6">
    <location>
        <begin position="799"/>
        <end position="818"/>
    </location>
</feature>
<dbReference type="NCBIfam" id="NF038404">
    <property type="entry name" value="perm_prefix_2"/>
    <property type="match status" value="1"/>
</dbReference>
<name>A0A1M5WTJ5_9BACT</name>
<sequence length="870" mass="97932">MTTPPRQTPPKLALRFFRWYCHPRLLSRIEGDLIEVYHDDLKKSGKRKADFKFIVDVFLLFRPGIIKPAEGYRNINQYAMYKSYFKIGWRNLVRDKGYSLINIGGLALGVAVAMLIGLWVNDELSHNKHHEHYKSIAAVLQNNTIDGKVETYSNQSYQLGAELRNSYGNYFKRVVMSYPSSSILSSGEKKFTVKGSFMEAEAPELLSLQMVHGTRTGLQDVTSILLSASVARTFFGAEDPIGEVLQLDNSVDLKVTGVYQDMPGNSDLKDELFFIAPLDIEVKRGNRFLGWGNNWLQVFVQVAENVDMAQAATGIKDAKIKNVTEYDKRFKPELFLHPMDKWHLYSNFENGVNTGGRIEFVRLFGAIGAFVLLLACINFMNLSTARSQKRGKEVGVRKVVGSARGQLIRQFFTESFLVVALAFAFSVLLVQLCLPWFNEIASKNIHVDWANPRLWMVVVSFVFLTAFVAGSYPAFYLSAFNPIKVLKGAVKLGRYASLPRKTLVVVQFTVSVTLIIGTIVVHQQIEYAKNRPVGYDLSGLITLPIKTQEVKKNYSVLRNDLLASGLISEVSTSETTVTNLWWSDWGFQWKGKDPNLQDMLYRGAVDYEFGKTVGWKIKEGRDFSRAFPSDSSAMILNETAVEYMGFKNPLGETIKAYGREYTVIGVVEDMLTQSLYRPSKQTIFILDPFDRASFINVKINPQSSASEALDAVSKIFVKNNPNTPFEYRFADDEFADKFSFEARVGKLVGIFAVLAIFISCLGLFGLASFVAEQRTKEIGIRKVMGASVSGLWQMLSKDFVVLVIISCLIAIPVGYYLMNDWLKGYDYRTEISGWVFLATSFGALVVTLLTVSFQALRAAWMNPVKSLRSE</sequence>
<organism evidence="9 10">
    <name type="scientific">Chryseolinea serpens</name>
    <dbReference type="NCBI Taxonomy" id="947013"/>
    <lineage>
        <taxon>Bacteria</taxon>
        <taxon>Pseudomonadati</taxon>
        <taxon>Bacteroidota</taxon>
        <taxon>Cytophagia</taxon>
        <taxon>Cytophagales</taxon>
        <taxon>Fulvivirgaceae</taxon>
        <taxon>Chryseolinea</taxon>
    </lineage>
</organism>
<dbReference type="STRING" id="947013.SAMN04488109_5998"/>
<dbReference type="InterPro" id="IPR003838">
    <property type="entry name" value="ABC3_permease_C"/>
</dbReference>
<dbReference type="GO" id="GO:0022857">
    <property type="term" value="F:transmembrane transporter activity"/>
    <property type="evidence" value="ECO:0007669"/>
    <property type="project" value="TreeGrafter"/>
</dbReference>
<feature type="domain" description="ABC3 transporter permease C-terminal" evidence="7">
    <location>
        <begin position="750"/>
        <end position="863"/>
    </location>
</feature>
<dbReference type="InterPro" id="IPR025857">
    <property type="entry name" value="MacB_PCD"/>
</dbReference>
<evidence type="ECO:0000259" key="8">
    <source>
        <dbReference type="Pfam" id="PF12704"/>
    </source>
</evidence>
<feature type="transmembrane region" description="Helical" evidence="6">
    <location>
        <begin position="416"/>
        <end position="437"/>
    </location>
</feature>
<reference evidence="9 10" key="1">
    <citation type="submission" date="2016-11" db="EMBL/GenBank/DDBJ databases">
        <authorList>
            <person name="Jaros S."/>
            <person name="Januszkiewicz K."/>
            <person name="Wedrychowicz H."/>
        </authorList>
    </citation>
    <scope>NUCLEOTIDE SEQUENCE [LARGE SCALE GENOMIC DNA]</scope>
    <source>
        <strain evidence="9 10">DSM 24574</strain>
    </source>
</reference>
<dbReference type="InterPro" id="IPR050250">
    <property type="entry name" value="Macrolide_Exporter_MacB"/>
</dbReference>
<evidence type="ECO:0000256" key="6">
    <source>
        <dbReference type="SAM" id="Phobius"/>
    </source>
</evidence>
<feature type="transmembrane region" description="Helical" evidence="6">
    <location>
        <begin position="502"/>
        <end position="521"/>
    </location>
</feature>
<dbReference type="Pfam" id="PF12704">
    <property type="entry name" value="MacB_PCD"/>
    <property type="match status" value="2"/>
</dbReference>
<proteinExistence type="predicted"/>
<keyword evidence="2" id="KW-1003">Cell membrane</keyword>
<keyword evidence="10" id="KW-1185">Reference proteome</keyword>
<protein>
    <submittedName>
        <fullName evidence="9">ABC-type antimicrobial peptide transport system, permease component</fullName>
    </submittedName>
</protein>
<dbReference type="InterPro" id="IPR047699">
    <property type="entry name" value="Permease_put_prefix"/>
</dbReference>
<evidence type="ECO:0000313" key="10">
    <source>
        <dbReference type="Proteomes" id="UP000184212"/>
    </source>
</evidence>
<comment type="subcellular location">
    <subcellularLocation>
        <location evidence="1">Cell membrane</location>
        <topology evidence="1">Multi-pass membrane protein</topology>
    </subcellularLocation>
</comment>
<keyword evidence="3 6" id="KW-0812">Transmembrane</keyword>
<feature type="domain" description="ABC3 transporter permease C-terminal" evidence="7">
    <location>
        <begin position="366"/>
        <end position="482"/>
    </location>
</feature>
<dbReference type="AlphaFoldDB" id="A0A1M5WTJ5"/>
<accession>A0A1M5WTJ5</accession>
<dbReference type="PANTHER" id="PTHR30572:SF18">
    <property type="entry name" value="ABC-TYPE MACROLIDE FAMILY EXPORT SYSTEM PERMEASE COMPONENT 2"/>
    <property type="match status" value="1"/>
</dbReference>
<feature type="transmembrane region" description="Helical" evidence="6">
    <location>
        <begin position="100"/>
        <end position="120"/>
    </location>
</feature>
<dbReference type="Proteomes" id="UP000184212">
    <property type="component" value="Unassembled WGS sequence"/>
</dbReference>
<dbReference type="GO" id="GO:0005886">
    <property type="term" value="C:plasma membrane"/>
    <property type="evidence" value="ECO:0007669"/>
    <property type="project" value="UniProtKB-SubCell"/>
</dbReference>
<evidence type="ECO:0000256" key="1">
    <source>
        <dbReference type="ARBA" id="ARBA00004651"/>
    </source>
</evidence>
<keyword evidence="4 6" id="KW-1133">Transmembrane helix</keyword>
<feature type="transmembrane region" description="Helical" evidence="6">
    <location>
        <begin position="747"/>
        <end position="771"/>
    </location>
</feature>
<dbReference type="PANTHER" id="PTHR30572">
    <property type="entry name" value="MEMBRANE COMPONENT OF TRANSPORTER-RELATED"/>
    <property type="match status" value="1"/>
</dbReference>
<dbReference type="RefSeq" id="WP_221408819.1">
    <property type="nucleotide sequence ID" value="NZ_FQWQ01000005.1"/>
</dbReference>
<feature type="domain" description="MacB-like periplasmic core" evidence="8">
    <location>
        <begin position="99"/>
        <end position="317"/>
    </location>
</feature>
<keyword evidence="5 6" id="KW-0472">Membrane</keyword>
<evidence type="ECO:0000313" key="9">
    <source>
        <dbReference type="EMBL" id="SHH90771.1"/>
    </source>
</evidence>
<feature type="domain" description="MacB-like periplasmic core" evidence="8">
    <location>
        <begin position="599"/>
        <end position="714"/>
    </location>
</feature>
<evidence type="ECO:0000256" key="5">
    <source>
        <dbReference type="ARBA" id="ARBA00023136"/>
    </source>
</evidence>
<feature type="transmembrane region" description="Helical" evidence="6">
    <location>
        <begin position="833"/>
        <end position="856"/>
    </location>
</feature>
<dbReference type="EMBL" id="FQWQ01000005">
    <property type="protein sequence ID" value="SHH90771.1"/>
    <property type="molecule type" value="Genomic_DNA"/>
</dbReference>